<dbReference type="AlphaFoldDB" id="A0A6C0BQF1"/>
<organism evidence="1">
    <name type="scientific">viral metagenome</name>
    <dbReference type="NCBI Taxonomy" id="1070528"/>
    <lineage>
        <taxon>unclassified sequences</taxon>
        <taxon>metagenomes</taxon>
        <taxon>organismal metagenomes</taxon>
    </lineage>
</organism>
<accession>A0A6C0BQF1</accession>
<proteinExistence type="predicted"/>
<dbReference type="EMBL" id="MN739210">
    <property type="protein sequence ID" value="QHS93839.1"/>
    <property type="molecule type" value="Genomic_DNA"/>
</dbReference>
<protein>
    <submittedName>
        <fullName evidence="1">Uncharacterized protein</fullName>
    </submittedName>
</protein>
<name>A0A6C0BQF1_9ZZZZ</name>
<sequence>MPRVLLTRKGSGPIRLDDHTYDLVRIVELLPEHGAMWGLRVCGHYIPLSSEELCAEAIPIASLCLSDTFLEVRGVRPDTKVQVAAEMTYSTQRQTLLNQPQRFMGFIANMGTAQFRP</sequence>
<reference evidence="1" key="1">
    <citation type="journal article" date="2020" name="Nature">
        <title>Giant virus diversity and host interactions through global metagenomics.</title>
        <authorList>
            <person name="Schulz F."/>
            <person name="Roux S."/>
            <person name="Paez-Espino D."/>
            <person name="Jungbluth S."/>
            <person name="Walsh D.A."/>
            <person name="Denef V.J."/>
            <person name="McMahon K.D."/>
            <person name="Konstantinidis K.T."/>
            <person name="Eloe-Fadrosh E.A."/>
            <person name="Kyrpides N.C."/>
            <person name="Woyke T."/>
        </authorList>
    </citation>
    <scope>NUCLEOTIDE SEQUENCE</scope>
    <source>
        <strain evidence="1">GVMAG-M-3300018080-19</strain>
    </source>
</reference>
<evidence type="ECO:0000313" key="1">
    <source>
        <dbReference type="EMBL" id="QHS93839.1"/>
    </source>
</evidence>